<protein>
    <recommendedName>
        <fullName evidence="6">Transcription antitermination protein NusB</fullName>
    </recommendedName>
    <alternativeName>
        <fullName evidence="6">Antitermination factor NusB</fullName>
    </alternativeName>
</protein>
<dbReference type="InterPro" id="IPR035926">
    <property type="entry name" value="NusB-like_sf"/>
</dbReference>
<dbReference type="InterPro" id="IPR006027">
    <property type="entry name" value="NusB_RsmB_TIM44"/>
</dbReference>
<keyword evidence="3 6" id="KW-0694">RNA-binding</keyword>
<dbReference type="NCBIfam" id="TIGR01951">
    <property type="entry name" value="nusB"/>
    <property type="match status" value="1"/>
</dbReference>
<evidence type="ECO:0000256" key="4">
    <source>
        <dbReference type="ARBA" id="ARBA00023015"/>
    </source>
</evidence>
<dbReference type="HAMAP" id="MF_00073">
    <property type="entry name" value="NusB"/>
    <property type="match status" value="1"/>
</dbReference>
<accession>A0ABT1NF12</accession>
<comment type="function">
    <text evidence="6">Involved in transcription antitermination. Required for transcription of ribosomal RNA (rRNA) genes. Binds specifically to the boxA antiterminator sequence of the ribosomal RNA (rrn) operons.</text>
</comment>
<keyword evidence="9" id="KW-1185">Reference proteome</keyword>
<dbReference type="SUPFAM" id="SSF48013">
    <property type="entry name" value="NusB-like"/>
    <property type="match status" value="1"/>
</dbReference>
<gene>
    <name evidence="6 8" type="primary">nusB</name>
    <name evidence="8" type="ORF">LJD61_09765</name>
</gene>
<dbReference type="Proteomes" id="UP001651880">
    <property type="component" value="Unassembled WGS sequence"/>
</dbReference>
<keyword evidence="5 6" id="KW-0804">Transcription</keyword>
<name>A0ABT1NF12_9FIRM</name>
<keyword evidence="4 6" id="KW-0805">Transcription regulation</keyword>
<dbReference type="PANTHER" id="PTHR11078">
    <property type="entry name" value="N UTILIZATION SUBSTANCE PROTEIN B-RELATED"/>
    <property type="match status" value="1"/>
</dbReference>
<evidence type="ECO:0000256" key="3">
    <source>
        <dbReference type="ARBA" id="ARBA00022884"/>
    </source>
</evidence>
<keyword evidence="2 6" id="KW-0889">Transcription antitermination</keyword>
<evidence type="ECO:0000256" key="6">
    <source>
        <dbReference type="HAMAP-Rule" id="MF_00073"/>
    </source>
</evidence>
<dbReference type="EMBL" id="JAJEKE010000007">
    <property type="protein sequence ID" value="MCQ1529829.1"/>
    <property type="molecule type" value="Genomic_DNA"/>
</dbReference>
<dbReference type="PANTHER" id="PTHR11078:SF3">
    <property type="entry name" value="ANTITERMINATION NUSB DOMAIN-CONTAINING PROTEIN"/>
    <property type="match status" value="1"/>
</dbReference>
<dbReference type="Pfam" id="PF01029">
    <property type="entry name" value="NusB"/>
    <property type="match status" value="1"/>
</dbReference>
<dbReference type="CDD" id="cd00619">
    <property type="entry name" value="Terminator_NusB"/>
    <property type="match status" value="1"/>
</dbReference>
<evidence type="ECO:0000256" key="2">
    <source>
        <dbReference type="ARBA" id="ARBA00022814"/>
    </source>
</evidence>
<dbReference type="RefSeq" id="WP_255227348.1">
    <property type="nucleotide sequence ID" value="NZ_JAJEKE010000007.1"/>
</dbReference>
<sequence length="152" mass="17721">MSRRLLRQSAFKIIFSFHFNDDDIEEIFKEISEEPNIFLIQEEDEHIPFNELNEKEKKFFYDLVKGTLENVEKIDDMIKSNLKSWTMDRIAKVDLTILRMAIYELLYSEDVPYSVAINEAIELGKVFGTDDSGSFINGVLGKVQREIDKSGE</sequence>
<dbReference type="Gene3D" id="1.10.940.10">
    <property type="entry name" value="NusB-like"/>
    <property type="match status" value="1"/>
</dbReference>
<comment type="caution">
    <text evidence="8">The sequence shown here is derived from an EMBL/GenBank/DDBJ whole genome shotgun (WGS) entry which is preliminary data.</text>
</comment>
<evidence type="ECO:0000313" key="9">
    <source>
        <dbReference type="Proteomes" id="UP001651880"/>
    </source>
</evidence>
<feature type="domain" description="NusB/RsmB/TIM44" evidence="7">
    <location>
        <begin position="7"/>
        <end position="145"/>
    </location>
</feature>
<proteinExistence type="inferred from homology"/>
<evidence type="ECO:0000256" key="5">
    <source>
        <dbReference type="ARBA" id="ARBA00023163"/>
    </source>
</evidence>
<comment type="similarity">
    <text evidence="1 6">Belongs to the NusB family.</text>
</comment>
<evidence type="ECO:0000259" key="7">
    <source>
        <dbReference type="Pfam" id="PF01029"/>
    </source>
</evidence>
<organism evidence="8 9">
    <name type="scientific">Lutispora saccharofermentans</name>
    <dbReference type="NCBI Taxonomy" id="3024236"/>
    <lineage>
        <taxon>Bacteria</taxon>
        <taxon>Bacillati</taxon>
        <taxon>Bacillota</taxon>
        <taxon>Clostridia</taxon>
        <taxon>Lutisporales</taxon>
        <taxon>Lutisporaceae</taxon>
        <taxon>Lutispora</taxon>
    </lineage>
</organism>
<dbReference type="InterPro" id="IPR011605">
    <property type="entry name" value="NusB_fam"/>
</dbReference>
<reference evidence="8 9" key="1">
    <citation type="submission" date="2021-10" db="EMBL/GenBank/DDBJ databases">
        <title>Lutispora strain m25 sp. nov., a thermophilic, non-spore-forming bacterium isolated from a lab-scale methanogenic bioreactor digesting anaerobic sludge.</title>
        <authorList>
            <person name="El Houari A."/>
            <person name="Mcdonald J."/>
        </authorList>
    </citation>
    <scope>NUCLEOTIDE SEQUENCE [LARGE SCALE GENOMIC DNA]</scope>
    <source>
        <strain evidence="9">m25</strain>
    </source>
</reference>
<evidence type="ECO:0000256" key="1">
    <source>
        <dbReference type="ARBA" id="ARBA00005952"/>
    </source>
</evidence>
<evidence type="ECO:0000313" key="8">
    <source>
        <dbReference type="EMBL" id="MCQ1529829.1"/>
    </source>
</evidence>